<gene>
    <name evidence="2" type="ORF">AVDCRST_MAG61-2847</name>
</gene>
<feature type="compositionally biased region" description="Gly residues" evidence="1">
    <location>
        <begin position="14"/>
        <end position="32"/>
    </location>
</feature>
<keyword evidence="2" id="KW-0378">Hydrolase</keyword>
<feature type="compositionally biased region" description="Basic and acidic residues" evidence="1">
    <location>
        <begin position="81"/>
        <end position="101"/>
    </location>
</feature>
<reference evidence="2" key="1">
    <citation type="submission" date="2020-02" db="EMBL/GenBank/DDBJ databases">
        <authorList>
            <person name="Meier V. D."/>
        </authorList>
    </citation>
    <scope>NUCLEOTIDE SEQUENCE</scope>
    <source>
        <strain evidence="2">AVDCRST_MAG61</strain>
    </source>
</reference>
<dbReference type="EMBL" id="CADCTT010000349">
    <property type="protein sequence ID" value="CAA9330473.1"/>
    <property type="molecule type" value="Genomic_DNA"/>
</dbReference>
<evidence type="ECO:0000313" key="2">
    <source>
        <dbReference type="EMBL" id="CAA9330473.1"/>
    </source>
</evidence>
<proteinExistence type="predicted"/>
<feature type="non-terminal residue" evidence="2">
    <location>
        <position position="136"/>
    </location>
</feature>
<accession>A0A6J4LEQ7</accession>
<dbReference type="EC" id="3.4.11.9" evidence="2"/>
<keyword evidence="2" id="KW-0645">Protease</keyword>
<feature type="region of interest" description="Disordered" evidence="1">
    <location>
        <begin position="1"/>
        <end position="136"/>
    </location>
</feature>
<name>A0A6J4LEQ7_9ACTN</name>
<feature type="non-terminal residue" evidence="2">
    <location>
        <position position="1"/>
    </location>
</feature>
<evidence type="ECO:0000256" key="1">
    <source>
        <dbReference type="SAM" id="MobiDB-lite"/>
    </source>
</evidence>
<feature type="compositionally biased region" description="Basic residues" evidence="1">
    <location>
        <begin position="44"/>
        <end position="53"/>
    </location>
</feature>
<feature type="compositionally biased region" description="Basic and acidic residues" evidence="1">
    <location>
        <begin position="55"/>
        <end position="73"/>
    </location>
</feature>
<feature type="compositionally biased region" description="Basic and acidic residues" evidence="1">
    <location>
        <begin position="109"/>
        <end position="130"/>
    </location>
</feature>
<sequence length="136" mass="14826">RAQGSHCRDRAAPGGLGTALRAGGGVAVGGGRPAPPVDGARHLPPPRHRRARLRAGPERELPGGDAGPRDGPHRRAGPVLPDRRRAGAGRAPRDRRPDRGRHLDHRGRQREPLRRPAPDRRRRRGLDGRHLGRSRL</sequence>
<dbReference type="GO" id="GO:0004177">
    <property type="term" value="F:aminopeptidase activity"/>
    <property type="evidence" value="ECO:0007669"/>
    <property type="project" value="UniProtKB-KW"/>
</dbReference>
<keyword evidence="2" id="KW-0031">Aminopeptidase</keyword>
<dbReference type="AlphaFoldDB" id="A0A6J4LEQ7"/>
<feature type="compositionally biased region" description="Basic and acidic residues" evidence="1">
    <location>
        <begin position="1"/>
        <end position="11"/>
    </location>
</feature>
<protein>
    <submittedName>
        <fullName evidence="2">Xaa-Pro aminopeptidase</fullName>
        <ecNumber evidence="2">3.4.11.9</ecNumber>
    </submittedName>
</protein>
<organism evidence="2">
    <name type="scientific">uncultured Friedmanniella sp</name>
    <dbReference type="NCBI Taxonomy" id="335381"/>
    <lineage>
        <taxon>Bacteria</taxon>
        <taxon>Bacillati</taxon>
        <taxon>Actinomycetota</taxon>
        <taxon>Actinomycetes</taxon>
        <taxon>Propionibacteriales</taxon>
        <taxon>Nocardioidaceae</taxon>
        <taxon>Friedmanniella</taxon>
        <taxon>environmental samples</taxon>
    </lineage>
</organism>